<organism evidence="1 2">
    <name type="scientific">Paramecium octaurelia</name>
    <dbReference type="NCBI Taxonomy" id="43137"/>
    <lineage>
        <taxon>Eukaryota</taxon>
        <taxon>Sar</taxon>
        <taxon>Alveolata</taxon>
        <taxon>Ciliophora</taxon>
        <taxon>Intramacronucleata</taxon>
        <taxon>Oligohymenophorea</taxon>
        <taxon>Peniculida</taxon>
        <taxon>Parameciidae</taxon>
        <taxon>Paramecium</taxon>
    </lineage>
</organism>
<keyword evidence="2" id="KW-1185">Reference proteome</keyword>
<gene>
    <name evidence="1" type="ORF">POCTA_138.1.T0670181</name>
</gene>
<sequence>MNDYKIYQIFDPIINKLRCGFQWGKLLQSPKTSKEKTDKYHPSPQDQAINIIRKLYKFKIKIKNILLQFIINIYYSIQYIKERLQQSLKVQNYYYQSDVIIVLKYYPYFENQYEEKNQSGKITQDPSHCIIRLIEHGVFINKYNSKSYIKLAPTKIFSSNFGNQSFHQNEQFQQLQTLYIFQYFKLMQITIITFCQLHPCKFKHVKQFPWATLTILFFSNQTLRYYKNVNIQINTQVQNSILNMQKNYQIKLLEVYPKDDLESLFYILIQLLSKGEFFNQSKKYKTRVENYSGIFRPKVNFLNPFDLPINYDSLRAVFKGCKNLNLGNQFSLKIVFFNKWIKKQSGNSSQKLEMQNED</sequence>
<accession>A0A8S1VJ42</accession>
<dbReference type="AlphaFoldDB" id="A0A8S1VJ42"/>
<dbReference type="Proteomes" id="UP000683925">
    <property type="component" value="Unassembled WGS sequence"/>
</dbReference>
<evidence type="ECO:0000313" key="1">
    <source>
        <dbReference type="EMBL" id="CAD8176613.1"/>
    </source>
</evidence>
<proteinExistence type="predicted"/>
<comment type="caution">
    <text evidence="1">The sequence shown here is derived from an EMBL/GenBank/DDBJ whole genome shotgun (WGS) entry which is preliminary data.</text>
</comment>
<dbReference type="EMBL" id="CAJJDP010000066">
    <property type="protein sequence ID" value="CAD8176613.1"/>
    <property type="molecule type" value="Genomic_DNA"/>
</dbReference>
<protein>
    <submittedName>
        <fullName evidence="1">Uncharacterized protein</fullName>
    </submittedName>
</protein>
<name>A0A8S1VJ42_PAROT</name>
<reference evidence="1" key="1">
    <citation type="submission" date="2021-01" db="EMBL/GenBank/DDBJ databases">
        <authorList>
            <consortium name="Genoscope - CEA"/>
            <person name="William W."/>
        </authorList>
    </citation>
    <scope>NUCLEOTIDE SEQUENCE</scope>
</reference>
<evidence type="ECO:0000313" key="2">
    <source>
        <dbReference type="Proteomes" id="UP000683925"/>
    </source>
</evidence>